<name>A0A117LAV4_9THEO</name>
<sequence>MAGFSYDESALQVMQSLRPYLGPRGNGCLIALESLLELLQSEPARKTLDALQILGPGEGFRTLLVPQEPQKRSCRPVSLFLLQALLFLADAPTDKGTLEAEGEAGSDSDNSIWLDSE</sequence>
<protein>
    <submittedName>
        <fullName evidence="2">Uncharacterized protein</fullName>
    </submittedName>
</protein>
<comment type="caution">
    <text evidence="2">The sequence shown here is derived from an EMBL/GenBank/DDBJ whole genome shotgun (WGS) entry which is preliminary data.</text>
</comment>
<evidence type="ECO:0000313" key="3">
    <source>
        <dbReference type="Proteomes" id="UP000053326"/>
    </source>
</evidence>
<reference evidence="3" key="1">
    <citation type="journal article" date="2015" name="MBio">
        <title>Genome-Resolved Metagenomic Analysis Reveals Roles for Candidate Phyla and Other Microbial Community Members in Biogeochemical Transformations in Oil Reservoirs.</title>
        <authorList>
            <person name="Hu P."/>
            <person name="Tom L."/>
            <person name="Singh A."/>
            <person name="Thomas B.C."/>
            <person name="Baker B.J."/>
            <person name="Piceno Y.M."/>
            <person name="Andersen G.L."/>
            <person name="Banfield J.F."/>
        </authorList>
    </citation>
    <scope>NUCLEOTIDE SEQUENCE [LARGE SCALE GENOMIC DNA]</scope>
</reference>
<feature type="compositionally biased region" description="Polar residues" evidence="1">
    <location>
        <begin position="107"/>
        <end position="117"/>
    </location>
</feature>
<dbReference type="AlphaFoldDB" id="A0A117LAV4"/>
<feature type="region of interest" description="Disordered" evidence="1">
    <location>
        <begin position="97"/>
        <end position="117"/>
    </location>
</feature>
<proteinExistence type="predicted"/>
<gene>
    <name evidence="2" type="ORF">XD66_1288</name>
</gene>
<dbReference type="Proteomes" id="UP000053326">
    <property type="component" value="Unassembled WGS sequence"/>
</dbReference>
<evidence type="ECO:0000256" key="1">
    <source>
        <dbReference type="SAM" id="MobiDB-lite"/>
    </source>
</evidence>
<accession>A0A117LAV4</accession>
<organism evidence="2 3">
    <name type="scientific">Thermacetogenium phaeum</name>
    <dbReference type="NCBI Taxonomy" id="85874"/>
    <lineage>
        <taxon>Bacteria</taxon>
        <taxon>Bacillati</taxon>
        <taxon>Bacillota</taxon>
        <taxon>Clostridia</taxon>
        <taxon>Thermoanaerobacterales</taxon>
        <taxon>Thermoanaerobacteraceae</taxon>
        <taxon>Thermacetogenium</taxon>
    </lineage>
</organism>
<evidence type="ECO:0000313" key="2">
    <source>
        <dbReference type="EMBL" id="KUK36010.1"/>
    </source>
</evidence>
<dbReference type="EMBL" id="LGFO01000190">
    <property type="protein sequence ID" value="KUK36010.1"/>
    <property type="molecule type" value="Genomic_DNA"/>
</dbReference>